<dbReference type="PANTHER" id="PTHR33751">
    <property type="entry name" value="CBB3-TYPE CYTOCHROME C OXIDASE SUBUNIT FIXP"/>
    <property type="match status" value="1"/>
</dbReference>
<accession>A0A1I0EY59</accession>
<dbReference type="AlphaFoldDB" id="A0A1I0EY59"/>
<feature type="binding site" description="axial binding residue" evidence="5">
    <location>
        <position position="146"/>
    </location>
    <ligand>
        <name>heme c</name>
        <dbReference type="ChEBI" id="CHEBI:61717"/>
        <label>2</label>
    </ligand>
    <ligandPart>
        <name>Fe</name>
        <dbReference type="ChEBI" id="CHEBI:18248"/>
    </ligandPart>
</feature>
<dbReference type="InterPro" id="IPR024167">
    <property type="entry name" value="Cytochrome_c4-like"/>
</dbReference>
<protein>
    <submittedName>
        <fullName evidence="8">Cytochrome c553</fullName>
    </submittedName>
</protein>
<dbReference type="InterPro" id="IPR050597">
    <property type="entry name" value="Cytochrome_c_Oxidase_Subunit"/>
</dbReference>
<dbReference type="OrthoDB" id="9773456at2"/>
<evidence type="ECO:0000313" key="8">
    <source>
        <dbReference type="EMBL" id="SET50094.1"/>
    </source>
</evidence>
<dbReference type="Pfam" id="PF00034">
    <property type="entry name" value="Cytochrom_C"/>
    <property type="match status" value="2"/>
</dbReference>
<gene>
    <name evidence="8" type="ORF">SAMN04487962_11125</name>
</gene>
<organism evidence="8 9">
    <name type="scientific">Marinobacter segnicrescens</name>
    <dbReference type="NCBI Taxonomy" id="430453"/>
    <lineage>
        <taxon>Bacteria</taxon>
        <taxon>Pseudomonadati</taxon>
        <taxon>Pseudomonadota</taxon>
        <taxon>Gammaproteobacteria</taxon>
        <taxon>Pseudomonadales</taxon>
        <taxon>Marinobacteraceae</taxon>
        <taxon>Marinobacter</taxon>
    </lineage>
</organism>
<keyword evidence="6" id="KW-0732">Signal</keyword>
<dbReference type="Proteomes" id="UP000198762">
    <property type="component" value="Unassembled WGS sequence"/>
</dbReference>
<evidence type="ECO:0000313" key="9">
    <source>
        <dbReference type="Proteomes" id="UP000198762"/>
    </source>
</evidence>
<dbReference type="InterPro" id="IPR036909">
    <property type="entry name" value="Cyt_c-like_dom_sf"/>
</dbReference>
<name>A0A1I0EY59_9GAMM</name>
<evidence type="ECO:0000259" key="7">
    <source>
        <dbReference type="PROSITE" id="PS51007"/>
    </source>
</evidence>
<feature type="domain" description="Cytochrome c" evidence="7">
    <location>
        <begin position="121"/>
        <end position="211"/>
    </location>
</feature>
<feature type="signal peptide" evidence="6">
    <location>
        <begin position="1"/>
        <end position="22"/>
    </location>
</feature>
<proteinExistence type="predicted"/>
<feature type="binding site" description="axial binding residue" evidence="5">
    <location>
        <position position="188"/>
    </location>
    <ligand>
        <name>heme c</name>
        <dbReference type="ChEBI" id="CHEBI:61717"/>
        <label>2</label>
    </ligand>
    <ligandPart>
        <name>Fe</name>
        <dbReference type="ChEBI" id="CHEBI:18248"/>
    </ligandPart>
</feature>
<sequence length="215" mass="22677">MKLLPITLIAIGAAALPGWAFAATDGDPQKGKEAAVVCVACHQADGTGKNNPNGESWPQLAGLDAAYLAKQLSDYKSGQRENATMKPFANMLSEQQVADVAAYYSQLTPSQGQGGENADEATLARGEMLAQRGDWADYIVSCKSCHGPGNQGAGEAFPGIAGQHAGYIEAQLKAWQAGTRKNDPQDLMGTIARRMSDEDIRAVAAWLSTQPPQSN</sequence>
<keyword evidence="3 5" id="KW-0408">Iron</keyword>
<feature type="binding site" description="axial binding residue" evidence="5">
    <location>
        <position position="42"/>
    </location>
    <ligand>
        <name>heme c</name>
        <dbReference type="ChEBI" id="CHEBI:61717"/>
        <label>1</label>
    </ligand>
    <ligandPart>
        <name>Fe</name>
        <dbReference type="ChEBI" id="CHEBI:18248"/>
    </ligandPart>
</feature>
<keyword evidence="1 4" id="KW-0349">Heme</keyword>
<feature type="binding site" description="covalent" evidence="4">
    <location>
        <position position="41"/>
    </location>
    <ligand>
        <name>heme c</name>
        <dbReference type="ChEBI" id="CHEBI:61717"/>
        <label>1</label>
    </ligand>
</feature>
<evidence type="ECO:0000256" key="1">
    <source>
        <dbReference type="ARBA" id="ARBA00022617"/>
    </source>
</evidence>
<dbReference type="EMBL" id="FOHZ01000011">
    <property type="protein sequence ID" value="SET50094.1"/>
    <property type="molecule type" value="Genomic_DNA"/>
</dbReference>
<evidence type="ECO:0000256" key="2">
    <source>
        <dbReference type="ARBA" id="ARBA00022723"/>
    </source>
</evidence>
<dbReference type="Gene3D" id="1.10.760.10">
    <property type="entry name" value="Cytochrome c-like domain"/>
    <property type="match status" value="2"/>
</dbReference>
<dbReference type="InterPro" id="IPR009056">
    <property type="entry name" value="Cyt_c-like_dom"/>
</dbReference>
<evidence type="ECO:0000256" key="5">
    <source>
        <dbReference type="PIRSR" id="PIRSR000005-2"/>
    </source>
</evidence>
<dbReference type="GO" id="GO:0020037">
    <property type="term" value="F:heme binding"/>
    <property type="evidence" value="ECO:0007669"/>
    <property type="project" value="InterPro"/>
</dbReference>
<dbReference type="GO" id="GO:0005506">
    <property type="term" value="F:iron ion binding"/>
    <property type="evidence" value="ECO:0007669"/>
    <property type="project" value="InterPro"/>
</dbReference>
<dbReference type="PIRSF" id="PIRSF000005">
    <property type="entry name" value="Cytochrome_c4"/>
    <property type="match status" value="1"/>
</dbReference>
<keyword evidence="2 5" id="KW-0479">Metal-binding</keyword>
<feature type="binding site" description="covalent" evidence="4">
    <location>
        <position position="145"/>
    </location>
    <ligand>
        <name>heme c</name>
        <dbReference type="ChEBI" id="CHEBI:61717"/>
        <label>2</label>
    </ligand>
</feature>
<feature type="binding site" description="covalent" evidence="4">
    <location>
        <position position="142"/>
    </location>
    <ligand>
        <name>heme c</name>
        <dbReference type="ChEBI" id="CHEBI:61717"/>
        <label>2</label>
    </ligand>
</feature>
<reference evidence="9" key="1">
    <citation type="submission" date="2016-10" db="EMBL/GenBank/DDBJ databases">
        <authorList>
            <person name="Varghese N."/>
            <person name="Submissions S."/>
        </authorList>
    </citation>
    <scope>NUCLEOTIDE SEQUENCE [LARGE SCALE GENOMIC DNA]</scope>
    <source>
        <strain evidence="9">CGMCC 1.6489</strain>
    </source>
</reference>
<feature type="chain" id="PRO_5011657881" evidence="6">
    <location>
        <begin position="23"/>
        <end position="215"/>
    </location>
</feature>
<feature type="binding site" description="axial binding residue" evidence="5">
    <location>
        <position position="85"/>
    </location>
    <ligand>
        <name>heme c</name>
        <dbReference type="ChEBI" id="CHEBI:61717"/>
        <label>1</label>
    </ligand>
    <ligandPart>
        <name>Fe</name>
        <dbReference type="ChEBI" id="CHEBI:18248"/>
    </ligandPart>
</feature>
<dbReference type="GO" id="GO:0009055">
    <property type="term" value="F:electron transfer activity"/>
    <property type="evidence" value="ECO:0007669"/>
    <property type="project" value="InterPro"/>
</dbReference>
<dbReference type="PROSITE" id="PS51007">
    <property type="entry name" value="CYTC"/>
    <property type="match status" value="2"/>
</dbReference>
<dbReference type="PANTHER" id="PTHR33751:SF11">
    <property type="entry name" value="BLL4483 PROTEIN"/>
    <property type="match status" value="1"/>
</dbReference>
<dbReference type="GO" id="GO:0042597">
    <property type="term" value="C:periplasmic space"/>
    <property type="evidence" value="ECO:0007669"/>
    <property type="project" value="InterPro"/>
</dbReference>
<dbReference type="RefSeq" id="WP_091852292.1">
    <property type="nucleotide sequence ID" value="NZ_FOHZ01000011.1"/>
</dbReference>
<dbReference type="SUPFAM" id="SSF46626">
    <property type="entry name" value="Cytochrome c"/>
    <property type="match status" value="2"/>
</dbReference>
<dbReference type="STRING" id="430453.SAMN04487962_11125"/>
<evidence type="ECO:0000256" key="4">
    <source>
        <dbReference type="PIRSR" id="PIRSR000005-1"/>
    </source>
</evidence>
<feature type="binding site" description="covalent" evidence="4">
    <location>
        <position position="38"/>
    </location>
    <ligand>
        <name>heme c</name>
        <dbReference type="ChEBI" id="CHEBI:61717"/>
        <label>1</label>
    </ligand>
</feature>
<keyword evidence="9" id="KW-1185">Reference proteome</keyword>
<evidence type="ECO:0000256" key="3">
    <source>
        <dbReference type="ARBA" id="ARBA00023004"/>
    </source>
</evidence>
<comment type="PTM">
    <text evidence="4">Binds 2 heme c groups covalently per subunit.</text>
</comment>
<evidence type="ECO:0000256" key="6">
    <source>
        <dbReference type="SAM" id="SignalP"/>
    </source>
</evidence>
<feature type="domain" description="Cytochrome c" evidence="7">
    <location>
        <begin position="26"/>
        <end position="108"/>
    </location>
</feature>